<gene>
    <name evidence="2" type="ORF">GCM10023198_52080</name>
</gene>
<dbReference type="PANTHER" id="PTHR21174:SF0">
    <property type="entry name" value="HD PHOSPHOHYDROLASE FAMILY PROTEIN-RELATED"/>
    <property type="match status" value="1"/>
</dbReference>
<comment type="caution">
    <text evidence="2">The sequence shown here is derived from an EMBL/GenBank/DDBJ whole genome shotgun (WGS) entry which is preliminary data.</text>
</comment>
<proteinExistence type="predicted"/>
<dbReference type="Pfam" id="PF13223">
    <property type="entry name" value="DUF4031"/>
    <property type="match status" value="1"/>
</dbReference>
<dbReference type="InterPro" id="IPR025109">
    <property type="entry name" value="DUF4031"/>
</dbReference>
<organism evidence="2 3">
    <name type="scientific">Promicromonospora umidemergens</name>
    <dbReference type="NCBI Taxonomy" id="629679"/>
    <lineage>
        <taxon>Bacteria</taxon>
        <taxon>Bacillati</taxon>
        <taxon>Actinomycetota</taxon>
        <taxon>Actinomycetes</taxon>
        <taxon>Micrococcales</taxon>
        <taxon>Promicromonosporaceae</taxon>
        <taxon>Promicromonospora</taxon>
    </lineage>
</organism>
<dbReference type="InterPro" id="IPR009218">
    <property type="entry name" value="HD_phosphohydro"/>
</dbReference>
<dbReference type="SUPFAM" id="SSF109604">
    <property type="entry name" value="HD-domain/PDEase-like"/>
    <property type="match status" value="1"/>
</dbReference>
<dbReference type="RefSeq" id="WP_253869085.1">
    <property type="nucleotide sequence ID" value="NZ_BAABHM010000035.1"/>
</dbReference>
<dbReference type="Gene3D" id="1.10.3210.10">
    <property type="entry name" value="Hypothetical protein af1432"/>
    <property type="match status" value="1"/>
</dbReference>
<sequence>MTLFIDPPVWPAHGTLFSHLVSDGSLQELRLFARAAGVPDRAFDLDHYDVPAERYDELVAAGAVRVEGGDLARRLAGSGLRVSGAERNRAKRAALLTRWDGLWADPGPAHKAGEELVNRWREPHRVYHSTLHLAVALDALDSIAAQTRASERVLWRARLALWFHDAVHDGVARQDEERSAALVAELLGPLAGSEVSSEDVDEIARLVMVTADHGPAPDDVVGGLVSDADLAVLGGSPAVYTRYTRQVRAEYCDVPDPLFRSGRSQVLRTLLAGAPLFRTAPGAARWELTTETNLRAELALLSAYRRDGPM</sequence>
<dbReference type="PANTHER" id="PTHR21174">
    <property type="match status" value="1"/>
</dbReference>
<dbReference type="Proteomes" id="UP001500843">
    <property type="component" value="Unassembled WGS sequence"/>
</dbReference>
<accession>A0ABP8Y3Z4</accession>
<keyword evidence="3" id="KW-1185">Reference proteome</keyword>
<evidence type="ECO:0000313" key="3">
    <source>
        <dbReference type="Proteomes" id="UP001500843"/>
    </source>
</evidence>
<name>A0ABP8Y3Z4_9MICO</name>
<evidence type="ECO:0000259" key="1">
    <source>
        <dbReference type="Pfam" id="PF13223"/>
    </source>
</evidence>
<evidence type="ECO:0000313" key="2">
    <source>
        <dbReference type="EMBL" id="GAA4721413.1"/>
    </source>
</evidence>
<dbReference type="EMBL" id="BAABHM010000035">
    <property type="protein sequence ID" value="GAA4721413.1"/>
    <property type="molecule type" value="Genomic_DNA"/>
</dbReference>
<feature type="domain" description="DUF4031" evidence="1">
    <location>
        <begin position="4"/>
        <end position="76"/>
    </location>
</feature>
<protein>
    <recommendedName>
        <fullName evidence="1">DUF4031 domain-containing protein</fullName>
    </recommendedName>
</protein>
<reference evidence="3" key="1">
    <citation type="journal article" date="2019" name="Int. J. Syst. Evol. Microbiol.">
        <title>The Global Catalogue of Microorganisms (GCM) 10K type strain sequencing project: providing services to taxonomists for standard genome sequencing and annotation.</title>
        <authorList>
            <consortium name="The Broad Institute Genomics Platform"/>
            <consortium name="The Broad Institute Genome Sequencing Center for Infectious Disease"/>
            <person name="Wu L."/>
            <person name="Ma J."/>
        </authorList>
    </citation>
    <scope>NUCLEOTIDE SEQUENCE [LARGE SCALE GENOMIC DNA]</scope>
    <source>
        <strain evidence="3">JCM 17975</strain>
    </source>
</reference>